<sequence length="186" mass="21974">MRKPIDLNSLISSYKDLPTENFNFFQNFFSFSMRDDEIDQIASFTDNISVESKYLGYFYVGYKIPQIDKEFDLLRFGKDYIINVEIKTKLNEEKARMQLVKNKYYLSSLGKKTKLFTYVAEENSLYLLDDDELFQPTDFSTFELLLVSQKLEHHTNIDDLFDPSEFLLSPFNDCDRFISGSYSSLY</sequence>
<dbReference type="EMBL" id="CP020814">
    <property type="protein sequence ID" value="ARK31313.1"/>
    <property type="molecule type" value="Genomic_DNA"/>
</dbReference>
<dbReference type="KEGG" id="bkw:BkAM31D_16430"/>
<gene>
    <name evidence="1" type="ORF">BkAM31D_16430</name>
</gene>
<reference evidence="1 2" key="1">
    <citation type="submission" date="2017-04" db="EMBL/GenBank/DDBJ databases">
        <title>Bacillus krulwichiae AM31D Genome sequencing and assembly.</title>
        <authorList>
            <person name="Krulwich T.A."/>
            <person name="Anastor L."/>
            <person name="Ehrlich R."/>
            <person name="Ehrlich G.D."/>
            <person name="Janto B."/>
        </authorList>
    </citation>
    <scope>NUCLEOTIDE SEQUENCE [LARGE SCALE GENOMIC DNA]</scope>
    <source>
        <strain evidence="1 2">AM31D</strain>
    </source>
</reference>
<evidence type="ECO:0000313" key="2">
    <source>
        <dbReference type="Proteomes" id="UP000193006"/>
    </source>
</evidence>
<dbReference type="Proteomes" id="UP000193006">
    <property type="component" value="Chromosome"/>
</dbReference>
<name>A0A1X9MGR7_9BACI</name>
<organism evidence="1 2">
    <name type="scientific">Halalkalibacter krulwichiae</name>
    <dbReference type="NCBI Taxonomy" id="199441"/>
    <lineage>
        <taxon>Bacteria</taxon>
        <taxon>Bacillati</taxon>
        <taxon>Bacillota</taxon>
        <taxon>Bacilli</taxon>
        <taxon>Bacillales</taxon>
        <taxon>Bacillaceae</taxon>
        <taxon>Halalkalibacter</taxon>
    </lineage>
</organism>
<protein>
    <submittedName>
        <fullName evidence="1">Uncharacterized protein</fullName>
    </submittedName>
</protein>
<keyword evidence="2" id="KW-1185">Reference proteome</keyword>
<accession>A0A1X9MGR7</accession>
<evidence type="ECO:0000313" key="1">
    <source>
        <dbReference type="EMBL" id="ARK31313.1"/>
    </source>
</evidence>
<proteinExistence type="predicted"/>
<dbReference type="AlphaFoldDB" id="A0A1X9MGR7"/>
<dbReference type="STRING" id="199441.BkAM31D_16430"/>